<dbReference type="InterPro" id="IPR017926">
    <property type="entry name" value="GATASE"/>
</dbReference>
<evidence type="ECO:0000259" key="6">
    <source>
        <dbReference type="Pfam" id="PF00425"/>
    </source>
</evidence>
<dbReference type="PANTHER" id="PTHR11236">
    <property type="entry name" value="AMINOBENZOATE/ANTHRANILATE SYNTHASE"/>
    <property type="match status" value="1"/>
</dbReference>
<keyword evidence="3" id="KW-0808">Transferase</keyword>
<dbReference type="PRINTS" id="PR00097">
    <property type="entry name" value="ANTSNTHASEII"/>
</dbReference>
<dbReference type="EC" id="2.6.1.85" evidence="2"/>
<evidence type="ECO:0000256" key="1">
    <source>
        <dbReference type="ARBA" id="ARBA00005970"/>
    </source>
</evidence>
<evidence type="ECO:0000256" key="2">
    <source>
        <dbReference type="ARBA" id="ARBA00013139"/>
    </source>
</evidence>
<dbReference type="PRINTS" id="PR00096">
    <property type="entry name" value="GATASE"/>
</dbReference>
<dbReference type="Pfam" id="PF00117">
    <property type="entry name" value="GATase"/>
    <property type="match status" value="1"/>
</dbReference>
<keyword evidence="9" id="KW-1185">Reference proteome</keyword>
<dbReference type="EMBL" id="CP079105">
    <property type="protein sequence ID" value="QXQ12571.1"/>
    <property type="molecule type" value="Genomic_DNA"/>
</dbReference>
<evidence type="ECO:0000256" key="4">
    <source>
        <dbReference type="ARBA" id="ARBA00022962"/>
    </source>
</evidence>
<dbReference type="PROSITE" id="PS51273">
    <property type="entry name" value="GATASE_TYPE_1"/>
    <property type="match status" value="1"/>
</dbReference>
<comment type="similarity">
    <text evidence="1">In the C-terminal section; belongs to the anthranilate synthase component I family.</text>
</comment>
<dbReference type="InterPro" id="IPR019999">
    <property type="entry name" value="Anth_synth_I-like"/>
</dbReference>
<dbReference type="Pfam" id="PF04715">
    <property type="entry name" value="Anth_synt_I_N"/>
    <property type="match status" value="1"/>
</dbReference>
<dbReference type="Gene3D" id="3.40.50.880">
    <property type="match status" value="1"/>
</dbReference>
<evidence type="ECO:0000259" key="5">
    <source>
        <dbReference type="Pfam" id="PF00117"/>
    </source>
</evidence>
<evidence type="ECO:0000259" key="7">
    <source>
        <dbReference type="Pfam" id="PF04715"/>
    </source>
</evidence>
<dbReference type="RefSeq" id="WP_066470720.1">
    <property type="nucleotide sequence ID" value="NZ_CBCRUZ010000017.1"/>
</dbReference>
<dbReference type="SUPFAM" id="SSF52317">
    <property type="entry name" value="Class I glutamine amidotransferase-like"/>
    <property type="match status" value="1"/>
</dbReference>
<feature type="domain" description="Chorismate-utilising enzyme C-terminal" evidence="6">
    <location>
        <begin position="425"/>
        <end position="677"/>
    </location>
</feature>
<protein>
    <recommendedName>
        <fullName evidence="2">aminodeoxychorismate synthase</fullName>
        <ecNumber evidence="2">2.6.1.85</ecNumber>
    </recommendedName>
</protein>
<dbReference type="PANTHER" id="PTHR11236:SF18">
    <property type="entry name" value="AMINODEOXYCHORISMATE SYNTHASE"/>
    <property type="match status" value="1"/>
</dbReference>
<name>A0ABX8SA18_9ACTN</name>
<evidence type="ECO:0000313" key="8">
    <source>
        <dbReference type="EMBL" id="QXQ12571.1"/>
    </source>
</evidence>
<sequence length="689" mass="74516">MTCLLIDNYDSYTFNLFQLIASTTGRQPLVVANDAADLTSPQFLAGFDAVVISPGPGRPQRADDLGHLPSVLGRHPELPVLGVCLGHQAIAYLAGGRVAAAPRPRHGHRTVVRHTGTDLFAGLPQDFRAVRYHSWCVAEPLPSDIEATAFAEDAVIMGLRHRRLPRWGVQFHPESIASEHGAAIVANFFRLAAAHRPPRAVDPVPSIRRPVLPATRWQLADLVVPGAVDTEATFGALFAAAEHAFWLDSSRVEPGGARFSFLGDAAGPLSEVLTYRIADGVVQVRDGAGGHTEPGGIFEVLERRLADRRIADPGLPFDFAGGYVGYFGYELKADLGASVRHVARTPDAAWIFADRLIAVDHEQDLTYLVALHRGDRPTAAAARAWLERTASRLPELRPQPSSVPVTERTVEPIDPTRYLARHPLDYLDDIRAAQRRLVAGESYEICLTNQLHLPFVGNDLAFYRRLRRTNPAPYAALFRVGDVTVFSASPERFLTIGPDRIVESKPIKGTASRSTDPVLDRLLADRLVADAKTRAENLMIVDLLRNDLGRVCEIGSVTVPRFMAVESYATVHQLVSTVRGRLRAGVSAIECVRACFPGGSMTGAPKLRTMAIIDELETEARGIYSGALGFFGTTGAADLSIVIRSAVRCGGELTVGSGGAIVLDSVPDDELAEMLLKTDATLRAVTACG</sequence>
<dbReference type="Gene3D" id="3.60.120.10">
    <property type="entry name" value="Anthranilate synthase"/>
    <property type="match status" value="1"/>
</dbReference>
<dbReference type="PRINTS" id="PR00099">
    <property type="entry name" value="CPSGATASE"/>
</dbReference>
<dbReference type="CDD" id="cd01743">
    <property type="entry name" value="GATase1_Anthranilate_Synthase"/>
    <property type="match status" value="1"/>
</dbReference>
<dbReference type="Pfam" id="PF00425">
    <property type="entry name" value="Chorismate_bind"/>
    <property type="match status" value="1"/>
</dbReference>
<feature type="domain" description="Glutamine amidotransferase" evidence="5">
    <location>
        <begin position="4"/>
        <end position="190"/>
    </location>
</feature>
<dbReference type="Proteomes" id="UP000887023">
    <property type="component" value="Chromosome"/>
</dbReference>
<dbReference type="SUPFAM" id="SSF56322">
    <property type="entry name" value="ADC synthase"/>
    <property type="match status" value="1"/>
</dbReference>
<evidence type="ECO:0000313" key="9">
    <source>
        <dbReference type="Proteomes" id="UP000887023"/>
    </source>
</evidence>
<dbReference type="InterPro" id="IPR015890">
    <property type="entry name" value="Chorismate_C"/>
</dbReference>
<dbReference type="InterPro" id="IPR005801">
    <property type="entry name" value="ADC_synthase"/>
</dbReference>
<organism evidence="8 9">
    <name type="scientific">Skermania pinensis</name>
    <dbReference type="NCBI Taxonomy" id="39122"/>
    <lineage>
        <taxon>Bacteria</taxon>
        <taxon>Bacillati</taxon>
        <taxon>Actinomycetota</taxon>
        <taxon>Actinomycetes</taxon>
        <taxon>Mycobacteriales</taxon>
        <taxon>Gordoniaceae</taxon>
        <taxon>Skermania</taxon>
    </lineage>
</organism>
<dbReference type="InterPro" id="IPR006221">
    <property type="entry name" value="TrpG/PapA_dom"/>
</dbReference>
<gene>
    <name evidence="8" type="ORF">KV203_11370</name>
</gene>
<evidence type="ECO:0000256" key="3">
    <source>
        <dbReference type="ARBA" id="ARBA00022679"/>
    </source>
</evidence>
<dbReference type="NCBIfam" id="TIGR00566">
    <property type="entry name" value="trpG_papA"/>
    <property type="match status" value="1"/>
</dbReference>
<keyword evidence="4" id="KW-0315">Glutamine amidotransferase</keyword>
<accession>A0ABX8SA18</accession>
<dbReference type="InterPro" id="IPR006805">
    <property type="entry name" value="Anth_synth_I_N"/>
</dbReference>
<dbReference type="InterPro" id="IPR029062">
    <property type="entry name" value="Class_I_gatase-like"/>
</dbReference>
<reference evidence="8" key="1">
    <citation type="submission" date="2021-07" db="EMBL/GenBank/DDBJ databases">
        <title>Candidatus Kaistella beijingensis sp. nov. isolated from a municipal wastewater treatment plant is involved in sludge foaming.</title>
        <authorList>
            <person name="Song Y."/>
            <person name="Liu S.-J."/>
        </authorList>
    </citation>
    <scope>NUCLEOTIDE SEQUENCE</scope>
    <source>
        <strain evidence="8">DSM 43998</strain>
    </source>
</reference>
<feature type="domain" description="Anthranilate synthase component I N-terminal" evidence="7">
    <location>
        <begin position="239"/>
        <end position="368"/>
    </location>
</feature>
<proteinExistence type="inferred from homology"/>